<accession>A6HVX2</accession>
<proteinExistence type="predicted"/>
<reference evidence="2" key="1">
    <citation type="submission" date="2005-09" db="EMBL/GenBank/DDBJ databases">
        <authorList>
            <person name="Mural R.J."/>
            <person name="Li P.W."/>
            <person name="Adams M.D."/>
            <person name="Amanatides P.G."/>
            <person name="Baden-Tillson H."/>
            <person name="Barnstead M."/>
            <person name="Chin S.H."/>
            <person name="Dew I."/>
            <person name="Evans C.A."/>
            <person name="Ferriera S."/>
            <person name="Flanigan M."/>
            <person name="Fosler C."/>
            <person name="Glodek A."/>
            <person name="Gu Z."/>
            <person name="Holt R.A."/>
            <person name="Jennings D."/>
            <person name="Kraft C.L."/>
            <person name="Lu F."/>
            <person name="Nguyen T."/>
            <person name="Nusskern D.R."/>
            <person name="Pfannkoch C.M."/>
            <person name="Sitter C."/>
            <person name="Sutton G.G."/>
            <person name="Venter J.C."/>
            <person name="Wang Z."/>
            <person name="Woodage T."/>
            <person name="Zheng X.H."/>
            <person name="Zhong F."/>
        </authorList>
    </citation>
    <scope>NUCLEOTIDE SEQUENCE [LARGE SCALE GENOMIC DNA]</scope>
    <source>
        <strain>BN</strain>
        <strain evidence="2">Sprague-Dawley</strain>
    </source>
</reference>
<protein>
    <submittedName>
        <fullName evidence="1">RCG29069</fullName>
    </submittedName>
</protein>
<dbReference type="AlphaFoldDB" id="A6HVX2"/>
<organism evidence="1 2">
    <name type="scientific">Rattus norvegicus</name>
    <name type="common">Rat</name>
    <dbReference type="NCBI Taxonomy" id="10116"/>
    <lineage>
        <taxon>Eukaryota</taxon>
        <taxon>Metazoa</taxon>
        <taxon>Chordata</taxon>
        <taxon>Craniata</taxon>
        <taxon>Vertebrata</taxon>
        <taxon>Euteleostomi</taxon>
        <taxon>Mammalia</taxon>
        <taxon>Eutheria</taxon>
        <taxon>Euarchontoglires</taxon>
        <taxon>Glires</taxon>
        <taxon>Rodentia</taxon>
        <taxon>Myomorpha</taxon>
        <taxon>Muroidea</taxon>
        <taxon>Muridae</taxon>
        <taxon>Murinae</taxon>
        <taxon>Rattus</taxon>
    </lineage>
</organism>
<evidence type="ECO:0000313" key="1">
    <source>
        <dbReference type="EMBL" id="EDL82258.1"/>
    </source>
</evidence>
<gene>
    <name evidence="1" type="ORF">rCG_29069</name>
</gene>
<dbReference type="EMBL" id="CH473952">
    <property type="protein sequence ID" value="EDL82258.1"/>
    <property type="molecule type" value="Genomic_DNA"/>
</dbReference>
<sequence>MSQLGFNIYLNPKEVGSNASEGMDFPETGSRQKSFLPPCPLYRLPAESVAQIKGGSYYFKISGLKIGFPTSNYLIKKKIPSQVYPAAWVLVNFRYSPTGNQEIAITQ</sequence>
<dbReference type="Proteomes" id="UP000234681">
    <property type="component" value="Chromosome 2"/>
</dbReference>
<evidence type="ECO:0000313" key="2">
    <source>
        <dbReference type="Proteomes" id="UP000234681"/>
    </source>
</evidence>
<name>A6HVX2_RAT</name>